<dbReference type="AlphaFoldDB" id="A0A8S2VWQ8"/>
<comment type="caution">
    <text evidence="2">The sequence shown here is derived from an EMBL/GenBank/DDBJ whole genome shotgun (WGS) entry which is preliminary data.</text>
</comment>
<dbReference type="EMBL" id="CAJOBA010074972">
    <property type="protein sequence ID" value="CAF4412687.1"/>
    <property type="molecule type" value="Genomic_DNA"/>
</dbReference>
<evidence type="ECO:0000313" key="3">
    <source>
        <dbReference type="Proteomes" id="UP000682733"/>
    </source>
</evidence>
<gene>
    <name evidence="1" type="ORF">OVA965_LOCUS42223</name>
    <name evidence="2" type="ORF">TMI583_LOCUS44057</name>
</gene>
<reference evidence="2" key="1">
    <citation type="submission" date="2021-02" db="EMBL/GenBank/DDBJ databases">
        <authorList>
            <person name="Nowell W R."/>
        </authorList>
    </citation>
    <scope>NUCLEOTIDE SEQUENCE</scope>
</reference>
<evidence type="ECO:0000313" key="2">
    <source>
        <dbReference type="EMBL" id="CAF4412687.1"/>
    </source>
</evidence>
<dbReference type="EMBL" id="CAJNOK010051120">
    <property type="protein sequence ID" value="CAF1603098.1"/>
    <property type="molecule type" value="Genomic_DNA"/>
</dbReference>
<feature type="non-terminal residue" evidence="2">
    <location>
        <position position="49"/>
    </location>
</feature>
<feature type="non-terminal residue" evidence="2">
    <location>
        <position position="1"/>
    </location>
</feature>
<protein>
    <submittedName>
        <fullName evidence="2">Uncharacterized protein</fullName>
    </submittedName>
</protein>
<dbReference type="Proteomes" id="UP000682733">
    <property type="component" value="Unassembled WGS sequence"/>
</dbReference>
<organism evidence="2 3">
    <name type="scientific">Didymodactylos carnosus</name>
    <dbReference type="NCBI Taxonomy" id="1234261"/>
    <lineage>
        <taxon>Eukaryota</taxon>
        <taxon>Metazoa</taxon>
        <taxon>Spiralia</taxon>
        <taxon>Gnathifera</taxon>
        <taxon>Rotifera</taxon>
        <taxon>Eurotatoria</taxon>
        <taxon>Bdelloidea</taxon>
        <taxon>Philodinida</taxon>
        <taxon>Philodinidae</taxon>
        <taxon>Didymodactylos</taxon>
    </lineage>
</organism>
<sequence>PNTSDLIVNTLSHESILAAASSGTDGDSDLDADVNTLPNLKDDIIPDSA</sequence>
<dbReference type="Proteomes" id="UP000677228">
    <property type="component" value="Unassembled WGS sequence"/>
</dbReference>
<evidence type="ECO:0000313" key="1">
    <source>
        <dbReference type="EMBL" id="CAF1603098.1"/>
    </source>
</evidence>
<proteinExistence type="predicted"/>
<accession>A0A8S2VWQ8</accession>
<name>A0A8S2VWQ8_9BILA</name>